<dbReference type="GO" id="GO:0006887">
    <property type="term" value="P:exocytosis"/>
    <property type="evidence" value="ECO:0007669"/>
    <property type="project" value="TreeGrafter"/>
</dbReference>
<accession>A0A395NGL5</accession>
<dbReference type="EMBL" id="PXOA01000469">
    <property type="protein sequence ID" value="RFU75094.1"/>
    <property type="molecule type" value="Genomic_DNA"/>
</dbReference>
<dbReference type="GO" id="GO:0005886">
    <property type="term" value="C:plasma membrane"/>
    <property type="evidence" value="ECO:0007669"/>
    <property type="project" value="TreeGrafter"/>
</dbReference>
<dbReference type="PANTHER" id="PTHR19957">
    <property type="entry name" value="SYNTAXIN"/>
    <property type="match status" value="1"/>
</dbReference>
<dbReference type="InterPro" id="IPR045242">
    <property type="entry name" value="Syntaxin"/>
</dbReference>
<dbReference type="GO" id="GO:0012505">
    <property type="term" value="C:endomembrane system"/>
    <property type="evidence" value="ECO:0007669"/>
    <property type="project" value="TreeGrafter"/>
</dbReference>
<dbReference type="Gene3D" id="1.20.58.70">
    <property type="match status" value="1"/>
</dbReference>
<dbReference type="InterPro" id="IPR006011">
    <property type="entry name" value="Syntaxin_N"/>
</dbReference>
<name>A0A395NGL5_TRIAR</name>
<organism evidence="2 3">
    <name type="scientific">Trichoderma arundinaceum</name>
    <dbReference type="NCBI Taxonomy" id="490622"/>
    <lineage>
        <taxon>Eukaryota</taxon>
        <taxon>Fungi</taxon>
        <taxon>Dikarya</taxon>
        <taxon>Ascomycota</taxon>
        <taxon>Pezizomycotina</taxon>
        <taxon>Sordariomycetes</taxon>
        <taxon>Hypocreomycetidae</taxon>
        <taxon>Hypocreales</taxon>
        <taxon>Hypocreaceae</taxon>
        <taxon>Trichoderma</taxon>
    </lineage>
</organism>
<dbReference type="OrthoDB" id="10255013at2759"/>
<reference evidence="2 3" key="1">
    <citation type="journal article" date="2018" name="PLoS Pathog.">
        <title>Evolution of structural diversity of trichothecenes, a family of toxins produced by plant pathogenic and entomopathogenic fungi.</title>
        <authorList>
            <person name="Proctor R.H."/>
            <person name="McCormick S.P."/>
            <person name="Kim H.S."/>
            <person name="Cardoza R.E."/>
            <person name="Stanley A.M."/>
            <person name="Lindo L."/>
            <person name="Kelly A."/>
            <person name="Brown D.W."/>
            <person name="Lee T."/>
            <person name="Vaughan M.M."/>
            <person name="Alexander N.J."/>
            <person name="Busman M."/>
            <person name="Gutierrez S."/>
        </authorList>
    </citation>
    <scope>NUCLEOTIDE SEQUENCE [LARGE SCALE GENOMIC DNA]</scope>
    <source>
        <strain evidence="2 3">IBT 40837</strain>
    </source>
</reference>
<sequence length="235" mass="26143">MGEIRAGIDEIDQKVDELELLQRQTLVNPNSSTSGSANEELDNLGSGIKALCHSLTDRVYKVKNSPAGHQLNSAQQIGSILNRIRGVISRFEQVKATHRQKLQAQIARQYRVVRPDASEEEVQAAVEGSIDPQQIFQRAILGSIRHGEAQAALESVKDRHAQVQKIEEEMTEIAELFENLNTLVVQQERPIAQSQQMNEEAVKNLDLGSQEMDVAVGNARKMRKKKWLCLGMAGP</sequence>
<comment type="caution">
    <text evidence="2">The sequence shown here is derived from an EMBL/GenBank/DDBJ whole genome shotgun (WGS) entry which is preliminary data.</text>
</comment>
<proteinExistence type="predicted"/>
<dbReference type="GO" id="GO:0006886">
    <property type="term" value="P:intracellular protein transport"/>
    <property type="evidence" value="ECO:0007669"/>
    <property type="project" value="TreeGrafter"/>
</dbReference>
<dbReference type="InterPro" id="IPR010989">
    <property type="entry name" value="SNARE"/>
</dbReference>
<dbReference type="GO" id="GO:0006906">
    <property type="term" value="P:vesicle fusion"/>
    <property type="evidence" value="ECO:0007669"/>
    <property type="project" value="TreeGrafter"/>
</dbReference>
<evidence type="ECO:0000313" key="3">
    <source>
        <dbReference type="Proteomes" id="UP000266272"/>
    </source>
</evidence>
<dbReference type="SUPFAM" id="SSF47661">
    <property type="entry name" value="t-snare proteins"/>
    <property type="match status" value="1"/>
</dbReference>
<dbReference type="GO" id="GO:0005484">
    <property type="term" value="F:SNAP receptor activity"/>
    <property type="evidence" value="ECO:0007669"/>
    <property type="project" value="TreeGrafter"/>
</dbReference>
<dbReference type="GO" id="GO:0048278">
    <property type="term" value="P:vesicle docking"/>
    <property type="evidence" value="ECO:0007669"/>
    <property type="project" value="TreeGrafter"/>
</dbReference>
<dbReference type="AlphaFoldDB" id="A0A395NGL5"/>
<gene>
    <name evidence="2" type="ORF">TARUN_7149</name>
</gene>
<dbReference type="GO" id="GO:0000149">
    <property type="term" value="F:SNARE binding"/>
    <property type="evidence" value="ECO:0007669"/>
    <property type="project" value="TreeGrafter"/>
</dbReference>
<protein>
    <submittedName>
        <fullName evidence="2">Sso2</fullName>
    </submittedName>
</protein>
<dbReference type="Pfam" id="PF00804">
    <property type="entry name" value="Syntaxin"/>
    <property type="match status" value="1"/>
</dbReference>
<dbReference type="PANTHER" id="PTHR19957:SF380">
    <property type="entry name" value="SYNTAXIN FAMILY PROTEIN"/>
    <property type="match status" value="1"/>
</dbReference>
<keyword evidence="3" id="KW-1185">Reference proteome</keyword>
<evidence type="ECO:0000313" key="2">
    <source>
        <dbReference type="EMBL" id="RFU75094.1"/>
    </source>
</evidence>
<evidence type="ECO:0000259" key="1">
    <source>
        <dbReference type="Pfam" id="PF00804"/>
    </source>
</evidence>
<dbReference type="GO" id="GO:0031201">
    <property type="term" value="C:SNARE complex"/>
    <property type="evidence" value="ECO:0007669"/>
    <property type="project" value="TreeGrafter"/>
</dbReference>
<feature type="domain" description="Syntaxin N-terminal" evidence="1">
    <location>
        <begin position="3"/>
        <end position="140"/>
    </location>
</feature>
<dbReference type="Proteomes" id="UP000266272">
    <property type="component" value="Unassembled WGS sequence"/>
</dbReference>
<dbReference type="STRING" id="490622.A0A395NGL5"/>